<evidence type="ECO:0000256" key="1">
    <source>
        <dbReference type="SAM" id="MobiDB-lite"/>
    </source>
</evidence>
<keyword evidence="2" id="KW-0732">Signal</keyword>
<evidence type="ECO:0000256" key="2">
    <source>
        <dbReference type="SAM" id="SignalP"/>
    </source>
</evidence>
<reference evidence="3" key="1">
    <citation type="journal article" date="2018" name="PLoS Negl. Trop. Dis.">
        <title>An insight into the salivary gland and fat body transcriptome of Panstrongylus lignarius (Hemiptera: Heteroptera), the main vector of Chagas disease in Peru.</title>
        <authorList>
            <person name="Nevoa J.C."/>
            <person name="Mendes M.T."/>
            <person name="da Silva M.V."/>
            <person name="Soares S.C."/>
            <person name="Oliveira C.J.F."/>
            <person name="Ribeiro J.M.C."/>
        </authorList>
    </citation>
    <scope>NUCLEOTIDE SEQUENCE</scope>
</reference>
<protein>
    <submittedName>
        <fullName evidence="3">Putative secreted protein</fullName>
    </submittedName>
</protein>
<feature type="region of interest" description="Disordered" evidence="1">
    <location>
        <begin position="36"/>
        <end position="67"/>
    </location>
</feature>
<dbReference type="EMBL" id="GFTR01000975">
    <property type="protein sequence ID" value="JAW15451.1"/>
    <property type="molecule type" value="Transcribed_RNA"/>
</dbReference>
<organism evidence="3">
    <name type="scientific">Panstrongylus lignarius</name>
    <dbReference type="NCBI Taxonomy" id="156445"/>
    <lineage>
        <taxon>Eukaryota</taxon>
        <taxon>Metazoa</taxon>
        <taxon>Ecdysozoa</taxon>
        <taxon>Arthropoda</taxon>
        <taxon>Hexapoda</taxon>
        <taxon>Insecta</taxon>
        <taxon>Pterygota</taxon>
        <taxon>Neoptera</taxon>
        <taxon>Paraneoptera</taxon>
        <taxon>Hemiptera</taxon>
        <taxon>Heteroptera</taxon>
        <taxon>Panheteroptera</taxon>
        <taxon>Cimicomorpha</taxon>
        <taxon>Reduviidae</taxon>
        <taxon>Triatominae</taxon>
        <taxon>Panstrongylus</taxon>
    </lineage>
</organism>
<dbReference type="AlphaFoldDB" id="A0A224Y4K8"/>
<feature type="signal peptide" evidence="2">
    <location>
        <begin position="1"/>
        <end position="17"/>
    </location>
</feature>
<name>A0A224Y4K8_9HEMI</name>
<proteinExistence type="predicted"/>
<sequence>MAATSLISLSFCSSLVASLSRVFKTESSSCSLSLLSSKTSSSESSSNSASSPSPSFSSNSTSSSTNLQSSFLSLVPFLRIPFS</sequence>
<accession>A0A224Y4K8</accession>
<feature type="chain" id="PRO_5012375201" evidence="2">
    <location>
        <begin position="18"/>
        <end position="83"/>
    </location>
</feature>
<evidence type="ECO:0000313" key="3">
    <source>
        <dbReference type="EMBL" id="JAW15451.1"/>
    </source>
</evidence>